<reference evidence="3 4" key="1">
    <citation type="submission" date="2017-06" db="EMBL/GenBank/DDBJ databases">
        <authorList>
            <person name="Kim H.J."/>
            <person name="Triplett B.A."/>
        </authorList>
    </citation>
    <scope>NUCLEOTIDE SEQUENCE [LARGE SCALE GENOMIC DNA]</scope>
    <source>
        <strain evidence="3 4">B29T1</strain>
    </source>
</reference>
<protein>
    <submittedName>
        <fullName evidence="3">FHA domain protein</fullName>
    </submittedName>
</protein>
<feature type="domain" description="FHA" evidence="2">
    <location>
        <begin position="30"/>
        <end position="80"/>
    </location>
</feature>
<accession>A0A212RQB9</accession>
<dbReference type="SUPFAM" id="SSF49879">
    <property type="entry name" value="SMAD/FHA domain"/>
    <property type="match status" value="1"/>
</dbReference>
<dbReference type="InterPro" id="IPR017735">
    <property type="entry name" value="T6SS_FHA"/>
</dbReference>
<proteinExistence type="predicted"/>
<evidence type="ECO:0000256" key="1">
    <source>
        <dbReference type="SAM" id="MobiDB-lite"/>
    </source>
</evidence>
<dbReference type="InterPro" id="IPR000253">
    <property type="entry name" value="FHA_dom"/>
</dbReference>
<evidence type="ECO:0000313" key="4">
    <source>
        <dbReference type="Proteomes" id="UP000197065"/>
    </source>
</evidence>
<sequence>MTLILRYEGAEADRPSGVDEEGRITIEERLAIGRAPDNGLVLLDTKRNISKHHCTIERGERGYTLVDHSRNGTYLNGRMIALAEDHSVVLRVDDRLQLSSFTLTVLSLDAPSHFGNDQDRVADVRPGLPAEESFLGAIDGRSGDPSRWAASPSRQGERGMASFLDRGEDAGDEPFGAYGARPSFADHVEVRHAAFVRPGVRPESIPDDWDLLAELGTPQSEPEAPAEEDDLSEPDARQPLQGPEGEGPASASLAAGGRTPEQAAIAAFLEGVGLVSEDLAAGDLTLMMGRAGRALRFSIANLHALLNVRDLTKDGFGVDRTMLGQSNNNPLKFVMDPQDALRVLLVRSLPGFLAADEAVEFAFKDIEAHQLALVAALRAALETVCHRLSPALIEASLTGRSPLSRLRPGARDAQRWAAYRAAFTDVTAGLDNDSARIFGREIAQSYRDGGGEGQDHAGPAGMRLSRQVRQGGIGDVG</sequence>
<dbReference type="InterPro" id="IPR046883">
    <property type="entry name" value="T6SS_FHA_C"/>
</dbReference>
<dbReference type="Pfam" id="PF00498">
    <property type="entry name" value="FHA"/>
    <property type="match status" value="1"/>
</dbReference>
<feature type="region of interest" description="Disordered" evidence="1">
    <location>
        <begin position="447"/>
        <end position="477"/>
    </location>
</feature>
<dbReference type="CDD" id="cd00060">
    <property type="entry name" value="FHA"/>
    <property type="match status" value="1"/>
</dbReference>
<dbReference type="Proteomes" id="UP000197065">
    <property type="component" value="Unassembled WGS sequence"/>
</dbReference>
<dbReference type="Gene3D" id="2.60.200.20">
    <property type="match status" value="1"/>
</dbReference>
<organism evidence="3 4">
    <name type="scientific">Arboricoccus pini</name>
    <dbReference type="NCBI Taxonomy" id="1963835"/>
    <lineage>
        <taxon>Bacteria</taxon>
        <taxon>Pseudomonadati</taxon>
        <taxon>Pseudomonadota</taxon>
        <taxon>Alphaproteobacteria</taxon>
        <taxon>Geminicoccales</taxon>
        <taxon>Geminicoccaceae</taxon>
        <taxon>Arboricoccus</taxon>
    </lineage>
</organism>
<dbReference type="PROSITE" id="PS50006">
    <property type="entry name" value="FHA_DOMAIN"/>
    <property type="match status" value="1"/>
</dbReference>
<keyword evidence="4" id="KW-1185">Reference proteome</keyword>
<dbReference type="RefSeq" id="WP_165769636.1">
    <property type="nucleotide sequence ID" value="NZ_FYEH01000012.1"/>
</dbReference>
<dbReference type="SMART" id="SM00240">
    <property type="entry name" value="FHA"/>
    <property type="match status" value="1"/>
</dbReference>
<feature type="region of interest" description="Disordered" evidence="1">
    <location>
        <begin position="218"/>
        <end position="257"/>
    </location>
</feature>
<gene>
    <name evidence="3" type="ORF">SAMN07250955_11235</name>
</gene>
<dbReference type="NCBIfam" id="TIGR03354">
    <property type="entry name" value="VI_FHA"/>
    <property type="match status" value="1"/>
</dbReference>
<dbReference type="EMBL" id="FYEH01000012">
    <property type="protein sequence ID" value="SNB74747.1"/>
    <property type="molecule type" value="Genomic_DNA"/>
</dbReference>
<dbReference type="AlphaFoldDB" id="A0A212RQB9"/>
<evidence type="ECO:0000259" key="2">
    <source>
        <dbReference type="PROSITE" id="PS50006"/>
    </source>
</evidence>
<dbReference type="InterPro" id="IPR008984">
    <property type="entry name" value="SMAD_FHA_dom_sf"/>
</dbReference>
<dbReference type="Pfam" id="PF20232">
    <property type="entry name" value="T6SS_FHA_C"/>
    <property type="match status" value="1"/>
</dbReference>
<evidence type="ECO:0000313" key="3">
    <source>
        <dbReference type="EMBL" id="SNB74747.1"/>
    </source>
</evidence>
<name>A0A212RQB9_9PROT</name>
<feature type="compositionally biased region" description="Acidic residues" evidence="1">
    <location>
        <begin position="224"/>
        <end position="233"/>
    </location>
</feature>
<feature type="region of interest" description="Disordered" evidence="1">
    <location>
        <begin position="136"/>
        <end position="158"/>
    </location>
</feature>